<dbReference type="EMBL" id="HBUF01357157">
    <property type="protein sequence ID" value="CAG6718247.1"/>
    <property type="molecule type" value="Transcribed_RNA"/>
</dbReference>
<name>A0A8D8Y2G2_9HEMI</name>
<accession>A0A8D8Y2G2</accession>
<proteinExistence type="predicted"/>
<dbReference type="AlphaFoldDB" id="A0A8D8Y2G2"/>
<evidence type="ECO:0000313" key="1">
    <source>
        <dbReference type="EMBL" id="CAG6718247.1"/>
    </source>
</evidence>
<sequence>MANYSTTDNKLLHAYFLESNFNSPRWQITAQQIISCYTHVSWNQTSIPECFSFRRISHAYTLPCVSGRIPDSKDFYRNELCFVKTYASICTLVSAYSSHPECRLS</sequence>
<organism evidence="1">
    <name type="scientific">Cacopsylla melanoneura</name>
    <dbReference type="NCBI Taxonomy" id="428564"/>
    <lineage>
        <taxon>Eukaryota</taxon>
        <taxon>Metazoa</taxon>
        <taxon>Ecdysozoa</taxon>
        <taxon>Arthropoda</taxon>
        <taxon>Hexapoda</taxon>
        <taxon>Insecta</taxon>
        <taxon>Pterygota</taxon>
        <taxon>Neoptera</taxon>
        <taxon>Paraneoptera</taxon>
        <taxon>Hemiptera</taxon>
        <taxon>Sternorrhyncha</taxon>
        <taxon>Psylloidea</taxon>
        <taxon>Psyllidae</taxon>
        <taxon>Psyllinae</taxon>
        <taxon>Cacopsylla</taxon>
    </lineage>
</organism>
<dbReference type="EMBL" id="HBUF01357156">
    <property type="protein sequence ID" value="CAG6718245.1"/>
    <property type="molecule type" value="Transcribed_RNA"/>
</dbReference>
<reference evidence="1" key="1">
    <citation type="submission" date="2021-05" db="EMBL/GenBank/DDBJ databases">
        <authorList>
            <person name="Alioto T."/>
            <person name="Alioto T."/>
            <person name="Gomez Garrido J."/>
        </authorList>
    </citation>
    <scope>NUCLEOTIDE SEQUENCE</scope>
</reference>
<protein>
    <submittedName>
        <fullName evidence="1">Uncharacterized protein</fullName>
    </submittedName>
</protein>
<dbReference type="EMBL" id="HBUF01357158">
    <property type="protein sequence ID" value="CAG6718249.1"/>
    <property type="molecule type" value="Transcribed_RNA"/>
</dbReference>